<organism evidence="1">
    <name type="scientific">uncultured Caudovirales phage</name>
    <dbReference type="NCBI Taxonomy" id="2100421"/>
    <lineage>
        <taxon>Viruses</taxon>
        <taxon>Duplodnaviria</taxon>
        <taxon>Heunggongvirae</taxon>
        <taxon>Uroviricota</taxon>
        <taxon>Caudoviricetes</taxon>
        <taxon>Peduoviridae</taxon>
        <taxon>Maltschvirus</taxon>
        <taxon>Maltschvirus maltsch</taxon>
    </lineage>
</organism>
<name>A0A6J5LTV1_9CAUD</name>
<reference evidence="1" key="1">
    <citation type="submission" date="2020-04" db="EMBL/GenBank/DDBJ databases">
        <authorList>
            <person name="Chiriac C."/>
            <person name="Salcher M."/>
            <person name="Ghai R."/>
            <person name="Kavagutti S V."/>
        </authorList>
    </citation>
    <scope>NUCLEOTIDE SEQUENCE</scope>
</reference>
<dbReference type="EMBL" id="LR796336">
    <property type="protein sequence ID" value="CAB4137182.1"/>
    <property type="molecule type" value="Genomic_DNA"/>
</dbReference>
<gene>
    <name evidence="1" type="ORF">UFOVP319_13</name>
</gene>
<protein>
    <submittedName>
        <fullName evidence="1">Uncharacterized protein</fullName>
    </submittedName>
</protein>
<evidence type="ECO:0000313" key="1">
    <source>
        <dbReference type="EMBL" id="CAB4137182.1"/>
    </source>
</evidence>
<proteinExistence type="predicted"/>
<accession>A0A6J5LTV1</accession>
<sequence length="128" mass="13922">MGNPYMGLSRPALETFKLEYETSRECLAELRKNLGAELNLVNQALDVARPERGLGISDHAVLRYMERVRGIDTEAIRAEIQQAVADGQQIAPDAVAGNKREAYILSGGQVVTVLPAGSSAQVMRRRAA</sequence>